<comment type="caution">
    <text evidence="2">The sequence shown here is derived from an EMBL/GenBank/DDBJ whole genome shotgun (WGS) entry which is preliminary data.</text>
</comment>
<name>A0ABQ8BEV1_BRANA</name>
<feature type="region of interest" description="Disordered" evidence="1">
    <location>
        <begin position="368"/>
        <end position="391"/>
    </location>
</feature>
<dbReference type="EMBL" id="JAGKQM010000011">
    <property type="protein sequence ID" value="KAH0903365.1"/>
    <property type="molecule type" value="Genomic_DNA"/>
</dbReference>
<accession>A0ABQ8BEV1</accession>
<gene>
    <name evidence="2" type="ORF">HID58_042868</name>
</gene>
<organism evidence="2 3">
    <name type="scientific">Brassica napus</name>
    <name type="common">Rape</name>
    <dbReference type="NCBI Taxonomy" id="3708"/>
    <lineage>
        <taxon>Eukaryota</taxon>
        <taxon>Viridiplantae</taxon>
        <taxon>Streptophyta</taxon>
        <taxon>Embryophyta</taxon>
        <taxon>Tracheophyta</taxon>
        <taxon>Spermatophyta</taxon>
        <taxon>Magnoliopsida</taxon>
        <taxon>eudicotyledons</taxon>
        <taxon>Gunneridae</taxon>
        <taxon>Pentapetalae</taxon>
        <taxon>rosids</taxon>
        <taxon>malvids</taxon>
        <taxon>Brassicales</taxon>
        <taxon>Brassicaceae</taxon>
        <taxon>Brassiceae</taxon>
        <taxon>Brassica</taxon>
    </lineage>
</organism>
<evidence type="ECO:0000313" key="3">
    <source>
        <dbReference type="Proteomes" id="UP000824890"/>
    </source>
</evidence>
<reference evidence="2 3" key="1">
    <citation type="submission" date="2021-05" db="EMBL/GenBank/DDBJ databases">
        <title>Genome Assembly of Synthetic Allotetraploid Brassica napus Reveals Homoeologous Exchanges between Subgenomes.</title>
        <authorList>
            <person name="Davis J.T."/>
        </authorList>
    </citation>
    <scope>NUCLEOTIDE SEQUENCE [LARGE SCALE GENOMIC DNA]</scope>
    <source>
        <strain evidence="3">cv. Da-Ae</strain>
        <tissue evidence="2">Seedling</tissue>
    </source>
</reference>
<sequence length="391" mass="43348">MEVFLFPGKGVVPGTGPGILHSGEAGCLLAGTQRPVSCLCLPLIARFRHRTRVTCALKSTGVAYSQQASLRQDIAPVILQSWVPRRPEPYSEPEGGPIPLFQTGVWCYRTADFLSKMEKLWDSDGVLELEEPGALMFPEEELKGLMRGNRSGGWWPCFPPGFLCWRSGSEAYNGNCLTILMDDLSGNAARLPVSVVYDEYQKAIARKRRPSYTPLPRLARAALSANGLSSTSSTSVEVGPNRDPLVVAHRRLIGEVFLLRGQMQDMVARRDLLVQQVKAVGKKIFHEEITPASVFQVPAPRFRVPASGSWVPAPRTEHGSLVHKNPLTKASARWELVKEWLEKCVEHWNPKEEYRRQFILSGGINHQSGSFSQAATPRSVVGSRFSEEPSF</sequence>
<proteinExistence type="predicted"/>
<dbReference type="Proteomes" id="UP000824890">
    <property type="component" value="Unassembled WGS sequence"/>
</dbReference>
<protein>
    <submittedName>
        <fullName evidence="2">Uncharacterized protein</fullName>
    </submittedName>
</protein>
<evidence type="ECO:0000256" key="1">
    <source>
        <dbReference type="SAM" id="MobiDB-lite"/>
    </source>
</evidence>
<evidence type="ECO:0000313" key="2">
    <source>
        <dbReference type="EMBL" id="KAH0903365.1"/>
    </source>
</evidence>
<keyword evidence="3" id="KW-1185">Reference proteome</keyword>